<dbReference type="EMBL" id="JFHN01000044">
    <property type="protein sequence ID" value="EXU75808.1"/>
    <property type="molecule type" value="Genomic_DNA"/>
</dbReference>
<evidence type="ECO:0000256" key="9">
    <source>
        <dbReference type="RuleBase" id="RU003923"/>
    </source>
</evidence>
<dbReference type="STRING" id="69222.BG55_09320"/>
<keyword evidence="6 9" id="KW-0812">Transmembrane</keyword>
<organism evidence="12 13">
    <name type="scientific">Erwinia mallotivora</name>
    <dbReference type="NCBI Taxonomy" id="69222"/>
    <lineage>
        <taxon>Bacteria</taxon>
        <taxon>Pseudomonadati</taxon>
        <taxon>Pseudomonadota</taxon>
        <taxon>Gammaproteobacteria</taxon>
        <taxon>Enterobacterales</taxon>
        <taxon>Erwiniaceae</taxon>
        <taxon>Erwinia</taxon>
    </lineage>
</organism>
<evidence type="ECO:0000256" key="3">
    <source>
        <dbReference type="ARBA" id="ARBA00022448"/>
    </source>
</evidence>
<dbReference type="InterPro" id="IPR001992">
    <property type="entry name" value="T2SS_GspF/T4SS_PilC_CS"/>
</dbReference>
<keyword evidence="5" id="KW-0997">Cell inner membrane</keyword>
<dbReference type="AlphaFoldDB" id="A0A014N8V3"/>
<evidence type="ECO:0000256" key="2">
    <source>
        <dbReference type="ARBA" id="ARBA00005745"/>
    </source>
</evidence>
<evidence type="ECO:0000256" key="1">
    <source>
        <dbReference type="ARBA" id="ARBA00004429"/>
    </source>
</evidence>
<dbReference type="Gene3D" id="1.20.81.30">
    <property type="entry name" value="Type II secretion system (T2SS), domain F"/>
    <property type="match status" value="2"/>
</dbReference>
<protein>
    <submittedName>
        <fullName evidence="12">Type IV pilin biogenesis protein</fullName>
    </submittedName>
</protein>
<dbReference type="PANTHER" id="PTHR30012">
    <property type="entry name" value="GENERAL SECRETION PATHWAY PROTEIN"/>
    <property type="match status" value="1"/>
</dbReference>
<dbReference type="Pfam" id="PF00482">
    <property type="entry name" value="T2SSF"/>
    <property type="match status" value="2"/>
</dbReference>
<dbReference type="OrthoDB" id="9805682at2"/>
<evidence type="ECO:0000256" key="8">
    <source>
        <dbReference type="ARBA" id="ARBA00023136"/>
    </source>
</evidence>
<dbReference type="InterPro" id="IPR003004">
    <property type="entry name" value="GspF/PilC"/>
</dbReference>
<reference evidence="12 13" key="1">
    <citation type="submission" date="2014-02" db="EMBL/GenBank/DDBJ databases">
        <title>Draft genome of Erwinia mallotivora strain BT-MARDI, a papaya dieback pathogen.</title>
        <authorList>
            <person name="Redzuan R."/>
            <person name="Abu Bakar N."/>
            <person name="Badrun R."/>
            <person name="Mohd Raih M.F."/>
            <person name="Rozano L."/>
            <person name="Mat Amin N."/>
        </authorList>
    </citation>
    <scope>NUCLEOTIDE SEQUENCE [LARGE SCALE GENOMIC DNA]</scope>
    <source>
        <strain evidence="12 13">BT-MARDI</strain>
    </source>
</reference>
<feature type="transmembrane region" description="Helical" evidence="10">
    <location>
        <begin position="216"/>
        <end position="236"/>
    </location>
</feature>
<dbReference type="PANTHER" id="PTHR30012:SF7">
    <property type="entry name" value="PROTEIN TRANSPORT PROTEIN HOFC HOMOLOG"/>
    <property type="match status" value="1"/>
</dbReference>
<comment type="caution">
    <text evidence="12">The sequence shown here is derived from an EMBL/GenBank/DDBJ whole genome shotgun (WGS) entry which is preliminary data.</text>
</comment>
<dbReference type="InterPro" id="IPR042094">
    <property type="entry name" value="T2SS_GspF_sf"/>
</dbReference>
<dbReference type="GO" id="GO:0015628">
    <property type="term" value="P:protein secretion by the type II secretion system"/>
    <property type="evidence" value="ECO:0007669"/>
    <property type="project" value="TreeGrafter"/>
</dbReference>
<evidence type="ECO:0000313" key="13">
    <source>
        <dbReference type="Proteomes" id="UP000019918"/>
    </source>
</evidence>
<proteinExistence type="inferred from homology"/>
<evidence type="ECO:0000313" key="12">
    <source>
        <dbReference type="EMBL" id="EXU75808.1"/>
    </source>
</evidence>
<comment type="subcellular location">
    <subcellularLocation>
        <location evidence="1 9">Cell inner membrane</location>
        <topology evidence="1 9">Multi-pass membrane protein</topology>
    </subcellularLocation>
</comment>
<dbReference type="GO" id="GO:0005886">
    <property type="term" value="C:plasma membrane"/>
    <property type="evidence" value="ECO:0007669"/>
    <property type="project" value="UniProtKB-SubCell"/>
</dbReference>
<name>A0A014N8V3_9GAMM</name>
<evidence type="ECO:0000259" key="11">
    <source>
        <dbReference type="Pfam" id="PF00482"/>
    </source>
</evidence>
<evidence type="ECO:0000256" key="7">
    <source>
        <dbReference type="ARBA" id="ARBA00022989"/>
    </source>
</evidence>
<sequence>MADLMLFRWQGTGEDGRLLQGGFFCRHRQEAMEKLVAQQVVPLKLTGGRRYRSSDWRWQDKIRFFRQMAVLLRAGMSLSACLKMASDGHSDTAWQALLDHLRQRISDGIPFSAALSEWPGIFPALFPALMQVGELTGRLDECCIQLAQQQERQQQLHKKVTKALRYPLMVVALALLVSTGMLVFVLPEFVAVYHTFDAPLPWFTAAVISLSESLEHHAALLLPAALIFYTAGRWQYRRSPDWQQKCQLIVLKLPLAGELVRGGQLSRVFTTLALTQQAGLTLLQSLQAVEKTLHQKLWQKAVAELQEHISAGYPLCQALAGHRLFPPLCYQLIKTGEEAGSLDMMLSRLGELYENTTHDLADSLAAALEPVMMVVTGIIVGTLVVAMYLPIFNLGNALG</sequence>
<feature type="transmembrane region" description="Helical" evidence="10">
    <location>
        <begin position="168"/>
        <end position="196"/>
    </location>
</feature>
<accession>A0A014N8V3</accession>
<gene>
    <name evidence="12" type="ORF">BG55_09320</name>
</gene>
<dbReference type="Proteomes" id="UP000019918">
    <property type="component" value="Unassembled WGS sequence"/>
</dbReference>
<keyword evidence="7 10" id="KW-1133">Transmembrane helix</keyword>
<dbReference type="PRINTS" id="PR00812">
    <property type="entry name" value="BCTERIALGSPF"/>
</dbReference>
<keyword evidence="8 10" id="KW-0472">Membrane</keyword>
<dbReference type="FunFam" id="1.20.81.30:FF:000001">
    <property type="entry name" value="Type II secretion system protein F"/>
    <property type="match status" value="2"/>
</dbReference>
<comment type="similarity">
    <text evidence="2 9">Belongs to the GSP F family.</text>
</comment>
<dbReference type="NCBIfam" id="NF007861">
    <property type="entry name" value="PRK10573.1"/>
    <property type="match status" value="1"/>
</dbReference>
<evidence type="ECO:0000256" key="5">
    <source>
        <dbReference type="ARBA" id="ARBA00022519"/>
    </source>
</evidence>
<dbReference type="InterPro" id="IPR018076">
    <property type="entry name" value="T2SS_GspF_dom"/>
</dbReference>
<evidence type="ECO:0000256" key="6">
    <source>
        <dbReference type="ARBA" id="ARBA00022692"/>
    </source>
</evidence>
<feature type="domain" description="Type II secretion system protein GspF" evidence="11">
    <location>
        <begin position="270"/>
        <end position="390"/>
    </location>
</feature>
<keyword evidence="4" id="KW-1003">Cell membrane</keyword>
<feature type="transmembrane region" description="Helical" evidence="10">
    <location>
        <begin position="371"/>
        <end position="391"/>
    </location>
</feature>
<evidence type="ECO:0000256" key="4">
    <source>
        <dbReference type="ARBA" id="ARBA00022475"/>
    </source>
</evidence>
<dbReference type="PROSITE" id="PS00874">
    <property type="entry name" value="T2SP_F"/>
    <property type="match status" value="1"/>
</dbReference>
<dbReference type="PATRIC" id="fig|69222.5.peg.1921"/>
<keyword evidence="3 9" id="KW-0813">Transport</keyword>
<keyword evidence="13" id="KW-1185">Reference proteome</keyword>
<dbReference type="RefSeq" id="WP_034936596.1">
    <property type="nucleotide sequence ID" value="NZ_JFHN01000044.1"/>
</dbReference>
<evidence type="ECO:0000256" key="10">
    <source>
        <dbReference type="SAM" id="Phobius"/>
    </source>
</evidence>
<feature type="domain" description="Type II secretion system protein GspF" evidence="11">
    <location>
        <begin position="64"/>
        <end position="187"/>
    </location>
</feature>